<evidence type="ECO:0000256" key="1">
    <source>
        <dbReference type="ARBA" id="ARBA00004141"/>
    </source>
</evidence>
<dbReference type="InterPro" id="IPR003825">
    <property type="entry name" value="Colicin-V_CvpA"/>
</dbReference>
<dbReference type="GO" id="GO:0009403">
    <property type="term" value="P:toxin biosynthetic process"/>
    <property type="evidence" value="ECO:0007669"/>
    <property type="project" value="InterPro"/>
</dbReference>
<accession>A0A098B8K9</accession>
<keyword evidence="4 5" id="KW-0472">Membrane</keyword>
<protein>
    <submittedName>
        <fullName evidence="6">Colicin V production protein</fullName>
    </submittedName>
</protein>
<evidence type="ECO:0000256" key="5">
    <source>
        <dbReference type="SAM" id="Phobius"/>
    </source>
</evidence>
<feature type="transmembrane region" description="Helical" evidence="5">
    <location>
        <begin position="170"/>
        <end position="191"/>
    </location>
</feature>
<dbReference type="GO" id="GO:0016020">
    <property type="term" value="C:membrane"/>
    <property type="evidence" value="ECO:0007669"/>
    <property type="project" value="UniProtKB-SubCell"/>
</dbReference>
<evidence type="ECO:0000256" key="4">
    <source>
        <dbReference type="ARBA" id="ARBA00023136"/>
    </source>
</evidence>
<evidence type="ECO:0000256" key="2">
    <source>
        <dbReference type="ARBA" id="ARBA00022692"/>
    </source>
</evidence>
<feature type="transmembrane region" description="Helical" evidence="5">
    <location>
        <begin position="135"/>
        <end position="158"/>
    </location>
</feature>
<dbReference type="Pfam" id="PF02674">
    <property type="entry name" value="Colicin_V"/>
    <property type="match status" value="1"/>
</dbReference>
<keyword evidence="3 5" id="KW-1133">Transmembrane helix</keyword>
<organism evidence="6">
    <name type="scientific">Desulfitobacterium hafniense</name>
    <name type="common">Desulfitobacterium frappieri</name>
    <dbReference type="NCBI Taxonomy" id="49338"/>
    <lineage>
        <taxon>Bacteria</taxon>
        <taxon>Bacillati</taxon>
        <taxon>Bacillota</taxon>
        <taxon>Clostridia</taxon>
        <taxon>Eubacteriales</taxon>
        <taxon>Desulfitobacteriaceae</taxon>
        <taxon>Desulfitobacterium</taxon>
    </lineage>
</organism>
<dbReference type="PATRIC" id="fig|49338.4.peg.5718"/>
<sequence>MNSFDMLILAIMLIGAIQGYRKGLISGLISLGGSLLGLVLAAKNYPILLQWLEQNTPLRDWLETVMYQRMLPSVQAKAAMIQEETLEKILSMFPEEFKDILSGSNLPDMQIYTDSVMQSIAQNFTQAFADNALKIISFALIYFGVILLVEIVSAILLAPLGLLTTTINGGGGFIVGGLVTFLGLAIFVGLFSPLITMANPDETIGFFENSTLYPYLKDTFAYLGEFLRFNIEQGLKWPLDLQELNLPIDLKDIPLPNLHNVDL</sequence>
<feature type="transmembrane region" description="Helical" evidence="5">
    <location>
        <begin position="29"/>
        <end position="49"/>
    </location>
</feature>
<dbReference type="RefSeq" id="WP_208926747.1">
    <property type="nucleotide sequence ID" value="NZ_LK996017.1"/>
</dbReference>
<evidence type="ECO:0000256" key="3">
    <source>
        <dbReference type="ARBA" id="ARBA00022989"/>
    </source>
</evidence>
<proteinExistence type="predicted"/>
<dbReference type="AlphaFoldDB" id="A0A098B8K9"/>
<keyword evidence="2 5" id="KW-0812">Transmembrane</keyword>
<dbReference type="EMBL" id="LK996017">
    <property type="protein sequence ID" value="CDX05198.1"/>
    <property type="molecule type" value="Genomic_DNA"/>
</dbReference>
<reference evidence="6" key="1">
    <citation type="submission" date="2014-07" db="EMBL/GenBank/DDBJ databases">
        <authorList>
            <person name="Hornung V.Bastian."/>
        </authorList>
    </citation>
    <scope>NUCLEOTIDE SEQUENCE</scope>
    <source>
        <strain evidence="6">PCE-S</strain>
    </source>
</reference>
<gene>
    <name evidence="6" type="ORF">DPCES_5312</name>
</gene>
<comment type="subcellular location">
    <subcellularLocation>
        <location evidence="1">Membrane</location>
        <topology evidence="1">Multi-pass membrane protein</topology>
    </subcellularLocation>
</comment>
<evidence type="ECO:0000313" key="6">
    <source>
        <dbReference type="EMBL" id="CDX05198.1"/>
    </source>
</evidence>
<name>A0A098B8K9_DESHA</name>